<dbReference type="Pfam" id="PF13361">
    <property type="entry name" value="UvrD_C"/>
    <property type="match status" value="1"/>
</dbReference>
<dbReference type="Proteomes" id="UP000886105">
    <property type="component" value="Unassembled WGS sequence"/>
</dbReference>
<dbReference type="AlphaFoldDB" id="A0A7C5SQB1"/>
<dbReference type="InterPro" id="IPR027417">
    <property type="entry name" value="P-loop_NTPase"/>
</dbReference>
<evidence type="ECO:0000256" key="2">
    <source>
        <dbReference type="ARBA" id="ARBA00022801"/>
    </source>
</evidence>
<gene>
    <name evidence="7" type="ORF">ENJ85_03945</name>
</gene>
<dbReference type="SUPFAM" id="SSF52540">
    <property type="entry name" value="P-loop containing nucleoside triphosphate hydrolases"/>
    <property type="match status" value="1"/>
</dbReference>
<evidence type="ECO:0000256" key="3">
    <source>
        <dbReference type="ARBA" id="ARBA00022806"/>
    </source>
</evidence>
<feature type="domain" description="UvrD-like helicase C-terminal" evidence="6">
    <location>
        <begin position="1"/>
        <end position="23"/>
    </location>
</feature>
<keyword evidence="3" id="KW-0347">Helicase</keyword>
<evidence type="ECO:0000313" key="7">
    <source>
        <dbReference type="EMBL" id="HHO58307.1"/>
    </source>
</evidence>
<organism evidence="7">
    <name type="scientific">Oceanithermus profundus</name>
    <dbReference type="NCBI Taxonomy" id="187137"/>
    <lineage>
        <taxon>Bacteria</taxon>
        <taxon>Thermotogati</taxon>
        <taxon>Deinococcota</taxon>
        <taxon>Deinococci</taxon>
        <taxon>Thermales</taxon>
        <taxon>Thermaceae</taxon>
        <taxon>Oceanithermus</taxon>
    </lineage>
</organism>
<dbReference type="Pfam" id="PF21196">
    <property type="entry name" value="PcrA_UvrD_tudor"/>
    <property type="match status" value="1"/>
</dbReference>
<keyword evidence="2" id="KW-0378">Hydrolase</keyword>
<keyword evidence="1" id="KW-0547">Nucleotide-binding</keyword>
<proteinExistence type="predicted"/>
<evidence type="ECO:0000259" key="6">
    <source>
        <dbReference type="Pfam" id="PF13361"/>
    </source>
</evidence>
<dbReference type="EMBL" id="DRNZ01000247">
    <property type="protein sequence ID" value="HHO58307.1"/>
    <property type="molecule type" value="Genomic_DNA"/>
</dbReference>
<dbReference type="GO" id="GO:0016787">
    <property type="term" value="F:hydrolase activity"/>
    <property type="evidence" value="ECO:0007669"/>
    <property type="project" value="UniProtKB-KW"/>
</dbReference>
<feature type="region of interest" description="Disordered" evidence="5">
    <location>
        <begin position="50"/>
        <end position="71"/>
    </location>
</feature>
<evidence type="ECO:0000256" key="1">
    <source>
        <dbReference type="ARBA" id="ARBA00022741"/>
    </source>
</evidence>
<dbReference type="GO" id="GO:0005524">
    <property type="term" value="F:ATP binding"/>
    <property type="evidence" value="ECO:0007669"/>
    <property type="project" value="UniProtKB-KW"/>
</dbReference>
<reference evidence="7" key="1">
    <citation type="journal article" date="2020" name="mSystems">
        <title>Genome- and Community-Level Interaction Insights into Carbon Utilization and Element Cycling Functions of Hydrothermarchaeota in Hydrothermal Sediment.</title>
        <authorList>
            <person name="Zhou Z."/>
            <person name="Liu Y."/>
            <person name="Xu W."/>
            <person name="Pan J."/>
            <person name="Luo Z.H."/>
            <person name="Li M."/>
        </authorList>
    </citation>
    <scope>NUCLEOTIDE SEQUENCE [LARGE SCALE GENOMIC DNA]</scope>
    <source>
        <strain evidence="7">HyVt-523</strain>
    </source>
</reference>
<evidence type="ECO:0000256" key="5">
    <source>
        <dbReference type="SAM" id="MobiDB-lite"/>
    </source>
</evidence>
<comment type="caution">
    <text evidence="7">The sequence shown here is derived from an EMBL/GenBank/DDBJ whole genome shotgun (WGS) entry which is preliminary data.</text>
</comment>
<accession>A0A7C5SQB1</accession>
<keyword evidence="4" id="KW-0067">ATP-binding</keyword>
<evidence type="ECO:0000256" key="4">
    <source>
        <dbReference type="ARBA" id="ARBA00022840"/>
    </source>
</evidence>
<dbReference type="InterPro" id="IPR014017">
    <property type="entry name" value="DNA_helicase_UvrD-like_C"/>
</dbReference>
<dbReference type="GO" id="GO:0004386">
    <property type="term" value="F:helicase activity"/>
    <property type="evidence" value="ECO:0007669"/>
    <property type="project" value="UniProtKB-KW"/>
</dbReference>
<protein>
    <submittedName>
        <fullName evidence="7">AAA family ATPase</fullName>
    </submittedName>
</protein>
<dbReference type="Gene3D" id="3.40.50.300">
    <property type="entry name" value="P-loop containing nucleotide triphosphate hydrolases"/>
    <property type="match status" value="1"/>
</dbReference>
<name>A0A7C5SQB1_9DEIN</name>
<feature type="non-terminal residue" evidence="7">
    <location>
        <position position="1"/>
    </location>
</feature>
<sequence>EERRLLYVGITRAQERLYLTLSEERETWGQRERVRPSRFLEEIPDDLLKPVGPFGDAHEPAPAPVSSAPVNRAAAGAASGFRGGEKVRHPRYGEGTVVATSGEGARQEVTVHFAEAGLKRLLVKYAGLERIE</sequence>